<gene>
    <name evidence="2" type="ORF">PHMEG_0008572</name>
</gene>
<keyword evidence="1" id="KW-1133">Transmembrane helix</keyword>
<comment type="caution">
    <text evidence="2">The sequence shown here is derived from an EMBL/GenBank/DDBJ whole genome shotgun (WGS) entry which is preliminary data.</text>
</comment>
<reference evidence="3" key="1">
    <citation type="submission" date="2017-03" db="EMBL/GenBank/DDBJ databases">
        <title>Phytopthora megakarya and P. palmivora, two closely related causual agents of cacao black pod achieved similar genome size and gene model numbers by different mechanisms.</title>
        <authorList>
            <person name="Ali S."/>
            <person name="Shao J."/>
            <person name="Larry D.J."/>
            <person name="Kronmiller B."/>
            <person name="Shen D."/>
            <person name="Strem M.D."/>
            <person name="Melnick R.L."/>
            <person name="Guiltinan M.J."/>
            <person name="Tyler B.M."/>
            <person name="Meinhardt L.W."/>
            <person name="Bailey B.A."/>
        </authorList>
    </citation>
    <scope>NUCLEOTIDE SEQUENCE [LARGE SCALE GENOMIC DNA]</scope>
    <source>
        <strain evidence="3">zdho120</strain>
    </source>
</reference>
<dbReference type="Proteomes" id="UP000198211">
    <property type="component" value="Unassembled WGS sequence"/>
</dbReference>
<evidence type="ECO:0000256" key="1">
    <source>
        <dbReference type="SAM" id="Phobius"/>
    </source>
</evidence>
<dbReference type="EMBL" id="NBNE01000747">
    <property type="protein sequence ID" value="OWZ17483.1"/>
    <property type="molecule type" value="Genomic_DNA"/>
</dbReference>
<keyword evidence="1" id="KW-0472">Membrane</keyword>
<name>A0A225WIE0_9STRA</name>
<evidence type="ECO:0000313" key="2">
    <source>
        <dbReference type="EMBL" id="OWZ17483.1"/>
    </source>
</evidence>
<keyword evidence="1" id="KW-0812">Transmembrane</keyword>
<dbReference type="STRING" id="4795.A0A225WIE0"/>
<accession>A0A225WIE0</accession>
<keyword evidence="3" id="KW-1185">Reference proteome</keyword>
<evidence type="ECO:0000313" key="3">
    <source>
        <dbReference type="Proteomes" id="UP000198211"/>
    </source>
</evidence>
<protein>
    <submittedName>
        <fullName evidence="2">Uncharacterized protein</fullName>
    </submittedName>
</protein>
<dbReference type="OrthoDB" id="74957at2759"/>
<feature type="transmembrane region" description="Helical" evidence="1">
    <location>
        <begin position="1009"/>
        <end position="1028"/>
    </location>
</feature>
<dbReference type="AlphaFoldDB" id="A0A225WIE0"/>
<proteinExistence type="predicted"/>
<organism evidence="2 3">
    <name type="scientific">Phytophthora megakarya</name>
    <dbReference type="NCBI Taxonomy" id="4795"/>
    <lineage>
        <taxon>Eukaryota</taxon>
        <taxon>Sar</taxon>
        <taxon>Stramenopiles</taxon>
        <taxon>Oomycota</taxon>
        <taxon>Peronosporomycetes</taxon>
        <taxon>Peronosporales</taxon>
        <taxon>Peronosporaceae</taxon>
        <taxon>Phytophthora</taxon>
    </lineage>
</organism>
<sequence length="1050" mass="116734">MRASVGFKETLMAERNTRTISFDAIPYDLPGHLLTSESVSTGVTADSLDGRIACTESELNPENRKLNVVLAFSKCLNDSALSIVAEWVAQVKATIATVAAGDELSVNFQTMMVSGVCDENSVVQNQPRGVSMFAEELHSSDLKRLETFTHLDNVVNLADDVAPNPIAVISFITGEKSYNEVTKYESSVQVSKTFKFQMCKNGPNCQRTFDNCIRLSEPQDLFMYNPFTVTRSIQCTNLDGGVPVTFVDNRGKRQCFCNCPAGFEIQENEYGKLACRQVVEEKCPCVWAASGGFKHKVQTNEAKCSFRDVATKWKLPVPFPNDGYVADKRDTLKEGNLNPRITLAAERKQDAEYRASDIRMIVSPNAPLPLTFQQVLGVNGTASNFKPLVPRSQATTNHQEETTWKEYQLHRTDHIDAFEFTAYGKYRLELNAFDYISGATCEGCLVIVDNYRPSATTTCPRNFCDSGADPRCSGSAELNEKNLEKVYRLVVQYLNFGAKAINDACSVDNRCDLKVFSRRNFFEKDYTNQDYNRIQQCFNKDTLEELLRDDKTKTNPLVGTQNDNECDNTDKPVPVGQCTRCCKMNTALKEWWTDYRCGSDYDTRSCDGDSDQICEFNQCLVLNGDSFATVTASITADAKAESESVLHEIEGQGYQTVTQIHRALDCTAFGADDGCDFRAKLSELVDTTEQLNVATYGHDAREFVYWRFKIIAEGEAWQLWKTGHHEEYGNIVYDNDDMLTFTNSETKIAIEAWTQCGLVRQFFFYVHLHVNSPVSVCEKFNSMWYQTSESKLPIGTAMCAYPGSDFAELTFDFHPNAGLMYSHQELQMKVSKVVCTGALEGRSPVEILRVTKASPEIVTRLAVTMVTKAKTKATTGFHVNCVFTYKKISGKTTDESCERDFAISDCTGPTFDTPNAKCRYDACAGANEIGLYEACGGTVVKANEKATIVEKGDPRECCQGCGKTDVMCTGLLDLPNADADIMRCEPDSEGGYSSYKTVLLSESIQHHSGATILLATSALVAVVALIVIRSRTTASNLMETSDDAYYPLLE</sequence>